<dbReference type="InterPro" id="IPR035985">
    <property type="entry name" value="Ubiquitin-activating_enz"/>
</dbReference>
<dbReference type="InterPro" id="IPR045886">
    <property type="entry name" value="ThiF/MoeB/HesA"/>
</dbReference>
<dbReference type="EMBL" id="CP081869">
    <property type="protein sequence ID" value="QZO00687.1"/>
    <property type="molecule type" value="Genomic_DNA"/>
</dbReference>
<evidence type="ECO:0000259" key="1">
    <source>
        <dbReference type="Pfam" id="PF00899"/>
    </source>
</evidence>
<dbReference type="InterPro" id="IPR000594">
    <property type="entry name" value="ThiF_NAD_FAD-bd"/>
</dbReference>
<dbReference type="KEGG" id="cmet:K6K41_02985"/>
<evidence type="ECO:0000313" key="3">
    <source>
        <dbReference type="Proteomes" id="UP000825701"/>
    </source>
</evidence>
<reference evidence="2" key="1">
    <citation type="submission" date="2021-08" db="EMBL/GenBank/DDBJ databases">
        <authorList>
            <person name="Zhang H."/>
            <person name="Xu M."/>
            <person name="Yu Z."/>
            <person name="Yang L."/>
            <person name="Cai Y."/>
        </authorList>
    </citation>
    <scope>NUCLEOTIDE SEQUENCE</scope>
    <source>
        <strain evidence="2">CHL1</strain>
    </source>
</reference>
<dbReference type="PANTHER" id="PTHR43267:SF1">
    <property type="entry name" value="TRNA THREONYLCARBAMOYLADENOSINE DEHYDRATASE"/>
    <property type="match status" value="1"/>
</dbReference>
<accession>A0A9E6RAN1</accession>
<keyword evidence="3" id="KW-1185">Reference proteome</keyword>
<sequence>MRLELAPAFHVPLLKRARDEGLGLIFAHTHPGARVVEFSKVDDAGEAVVMPALFSRAPHGPHGSLILSEHGHAARARLRDGATIVIPEIVEVGRSVRRSGPALDRATIDAIDDRNVRALGEAGQRSLRALTLAVVGAGGTGSLVIEQAAHLGIGRLILIDDERIEDTNRNRVVGASPGSVGDLKVDVAAEMVRRITGGRTIVEPFPLNVLDAEAGNFCCAPTSSCAAPTVTAVGPS</sequence>
<dbReference type="PANTHER" id="PTHR43267">
    <property type="entry name" value="TRNA THREONYLCARBAMOYLADENOSINE DEHYDRATASE"/>
    <property type="match status" value="1"/>
</dbReference>
<name>A0A9E6RAN1_9HYPH</name>
<gene>
    <name evidence="2" type="ORF">K6K41_02985</name>
</gene>
<organism evidence="2 3">
    <name type="scientific">Chenggangzhangella methanolivorans</name>
    <dbReference type="NCBI Taxonomy" id="1437009"/>
    <lineage>
        <taxon>Bacteria</taxon>
        <taxon>Pseudomonadati</taxon>
        <taxon>Pseudomonadota</taxon>
        <taxon>Alphaproteobacteria</taxon>
        <taxon>Hyphomicrobiales</taxon>
        <taxon>Methylopilaceae</taxon>
        <taxon>Chenggangzhangella</taxon>
    </lineage>
</organism>
<dbReference type="Proteomes" id="UP000825701">
    <property type="component" value="Chromosome"/>
</dbReference>
<evidence type="ECO:0000313" key="2">
    <source>
        <dbReference type="EMBL" id="QZO00687.1"/>
    </source>
</evidence>
<dbReference type="RefSeq" id="WP_261403863.1">
    <property type="nucleotide sequence ID" value="NZ_CP081869.1"/>
</dbReference>
<dbReference type="GO" id="GO:0061503">
    <property type="term" value="F:tRNA threonylcarbamoyladenosine dehydratase"/>
    <property type="evidence" value="ECO:0007669"/>
    <property type="project" value="TreeGrafter"/>
</dbReference>
<dbReference type="GO" id="GO:0008641">
    <property type="term" value="F:ubiquitin-like modifier activating enzyme activity"/>
    <property type="evidence" value="ECO:0007669"/>
    <property type="project" value="InterPro"/>
</dbReference>
<keyword evidence="2" id="KW-0808">Transferase</keyword>
<proteinExistence type="predicted"/>
<dbReference type="Gene3D" id="3.40.50.720">
    <property type="entry name" value="NAD(P)-binding Rossmann-like Domain"/>
    <property type="match status" value="1"/>
</dbReference>
<dbReference type="GO" id="GO:0061504">
    <property type="term" value="P:cyclic threonylcarbamoyladenosine biosynthetic process"/>
    <property type="evidence" value="ECO:0007669"/>
    <property type="project" value="TreeGrafter"/>
</dbReference>
<dbReference type="AlphaFoldDB" id="A0A9E6RAN1"/>
<feature type="domain" description="THIF-type NAD/FAD binding fold" evidence="1">
    <location>
        <begin position="114"/>
        <end position="211"/>
    </location>
</feature>
<protein>
    <submittedName>
        <fullName evidence="2">ThiF family adenylyltransferase</fullName>
    </submittedName>
</protein>
<dbReference type="Pfam" id="PF00899">
    <property type="entry name" value="ThiF"/>
    <property type="match status" value="1"/>
</dbReference>
<dbReference type="SUPFAM" id="SSF69572">
    <property type="entry name" value="Activating enzymes of the ubiquitin-like proteins"/>
    <property type="match status" value="1"/>
</dbReference>
<keyword evidence="2" id="KW-0548">Nucleotidyltransferase</keyword>
<dbReference type="GO" id="GO:0016779">
    <property type="term" value="F:nucleotidyltransferase activity"/>
    <property type="evidence" value="ECO:0007669"/>
    <property type="project" value="UniProtKB-KW"/>
</dbReference>